<evidence type="ECO:0000313" key="2">
    <source>
        <dbReference type="Proteomes" id="UP000555448"/>
    </source>
</evidence>
<evidence type="ECO:0000313" key="1">
    <source>
        <dbReference type="EMBL" id="MBB4858826.1"/>
    </source>
</evidence>
<dbReference type="AlphaFoldDB" id="A0A7W7KAA2"/>
<sequence length="143" mass="15196">MVLLLANGCGHEDAPLPQVPALLVQHPEPPLGTELNGRLVQASAQALERLEPQWGKFSPAIYTTAASQQAQIPQALRAAMPAGWKEEAVGGALRHARLIAFSNGDKLFAAVIVEPGDTSVVPVLVLRNDPLAQAMRAQGTRPR</sequence>
<reference evidence="1 2" key="1">
    <citation type="submission" date="2020-08" db="EMBL/GenBank/DDBJ databases">
        <title>Functional genomics of gut bacteria from endangered species of beetles.</title>
        <authorList>
            <person name="Carlos-Shanley C."/>
        </authorList>
    </citation>
    <scope>NUCLEOTIDE SEQUENCE [LARGE SCALE GENOMIC DNA]</scope>
    <source>
        <strain evidence="1 2">S00245</strain>
    </source>
</reference>
<comment type="caution">
    <text evidence="1">The sequence shown here is derived from an EMBL/GenBank/DDBJ whole genome shotgun (WGS) entry which is preliminary data.</text>
</comment>
<accession>A0A7W7KAA2</accession>
<protein>
    <submittedName>
        <fullName evidence="1">Uncharacterized protein</fullName>
    </submittedName>
</protein>
<gene>
    <name evidence="1" type="ORF">HNO88_002152</name>
</gene>
<dbReference type="Proteomes" id="UP000555448">
    <property type="component" value="Unassembled WGS sequence"/>
</dbReference>
<organism evidence="1 2">
    <name type="scientific">Novosphingobium chloroacetimidivorans</name>
    <dbReference type="NCBI Taxonomy" id="1428314"/>
    <lineage>
        <taxon>Bacteria</taxon>
        <taxon>Pseudomonadati</taxon>
        <taxon>Pseudomonadota</taxon>
        <taxon>Alphaproteobacteria</taxon>
        <taxon>Sphingomonadales</taxon>
        <taxon>Sphingomonadaceae</taxon>
        <taxon>Novosphingobium</taxon>
    </lineage>
</organism>
<name>A0A7W7KAA2_9SPHN</name>
<proteinExistence type="predicted"/>
<dbReference type="EMBL" id="JACHLR010000008">
    <property type="protein sequence ID" value="MBB4858826.1"/>
    <property type="molecule type" value="Genomic_DNA"/>
</dbReference>
<keyword evidence="2" id="KW-1185">Reference proteome</keyword>
<dbReference type="RefSeq" id="WP_184244869.1">
    <property type="nucleotide sequence ID" value="NZ_JACHLR010000008.1"/>
</dbReference>